<feature type="transmembrane region" description="Helical" evidence="2">
    <location>
        <begin position="244"/>
        <end position="262"/>
    </location>
</feature>
<keyword evidence="2" id="KW-1133">Transmembrane helix</keyword>
<sequence>MESINWILIMYIKFILFVPVIFTSIWLFIILRSLLKEQFYHLNFRCLICCIIINGLLYFLVEVIGYLIFLIMQNNIVIHIQSELKQSFIMGGCFYPQIFIIAERLIAIIFVKKYESHFTNVPHLGIFFIIVSYAIYLSQKYILGFKNAIQDYMLVGTIILSAILSFIYFLAMRNKLRKKKTFSLKFYEKSLSTKYQTIENERSFSLSTILIIIFFISNVIVIILNLSFLQKHILKDSINYNDNFIVLLCIVKYWGIIILLIIKEQRIKNNIMKIFGFKSSKIYEVTAKNTNGDPNVEIHVIPQSKQQYVYFNGYQKQWYF</sequence>
<evidence type="ECO:0000313" key="4">
    <source>
        <dbReference type="WBParaSite" id="SVE_0340800.1"/>
    </source>
</evidence>
<keyword evidence="2" id="KW-0472">Membrane</keyword>
<dbReference type="GO" id="GO:0016020">
    <property type="term" value="C:membrane"/>
    <property type="evidence" value="ECO:0007669"/>
    <property type="project" value="InterPro"/>
</dbReference>
<name>A0A0K0F3M4_STRVS</name>
<organism evidence="3 4">
    <name type="scientific">Strongyloides venezuelensis</name>
    <name type="common">Threadworm</name>
    <dbReference type="NCBI Taxonomy" id="75913"/>
    <lineage>
        <taxon>Eukaryota</taxon>
        <taxon>Metazoa</taxon>
        <taxon>Ecdysozoa</taxon>
        <taxon>Nematoda</taxon>
        <taxon>Chromadorea</taxon>
        <taxon>Rhabditida</taxon>
        <taxon>Tylenchina</taxon>
        <taxon>Panagrolaimomorpha</taxon>
        <taxon>Strongyloidoidea</taxon>
        <taxon>Strongyloididae</taxon>
        <taxon>Strongyloides</taxon>
    </lineage>
</organism>
<feature type="transmembrane region" description="Helical" evidence="2">
    <location>
        <begin position="42"/>
        <end position="68"/>
    </location>
</feature>
<protein>
    <submittedName>
        <fullName evidence="4">7TM GPCR serpentine receptor class x (Srx) domain-containing protein</fullName>
    </submittedName>
</protein>
<evidence type="ECO:0000256" key="2">
    <source>
        <dbReference type="SAM" id="Phobius"/>
    </source>
</evidence>
<reference evidence="4" key="2">
    <citation type="submission" date="2015-08" db="UniProtKB">
        <authorList>
            <consortium name="WormBaseParasite"/>
        </authorList>
    </citation>
    <scope>IDENTIFICATION</scope>
</reference>
<evidence type="ECO:0000256" key="1">
    <source>
        <dbReference type="ARBA" id="ARBA00006803"/>
    </source>
</evidence>
<feature type="transmembrane region" description="Helical" evidence="2">
    <location>
        <begin position="118"/>
        <end position="137"/>
    </location>
</feature>
<feature type="transmembrane region" description="Helical" evidence="2">
    <location>
        <begin position="6"/>
        <end position="30"/>
    </location>
</feature>
<dbReference type="WBParaSite" id="SVE_0340800.1">
    <property type="protein sequence ID" value="SVE_0340800.1"/>
    <property type="gene ID" value="SVE_0340800"/>
</dbReference>
<dbReference type="Proteomes" id="UP000035680">
    <property type="component" value="Unassembled WGS sequence"/>
</dbReference>
<keyword evidence="3" id="KW-1185">Reference proteome</keyword>
<accession>A0A0K0F3M4</accession>
<dbReference type="PANTHER" id="PTHR47521">
    <property type="entry name" value="SERPENTINE RECEPTOR, CLASS E (EPSILON)-RELATED"/>
    <property type="match status" value="1"/>
</dbReference>
<dbReference type="GO" id="GO:0007606">
    <property type="term" value="P:sensory perception of chemical stimulus"/>
    <property type="evidence" value="ECO:0007669"/>
    <property type="project" value="InterPro"/>
</dbReference>
<feature type="transmembrane region" description="Helical" evidence="2">
    <location>
        <begin position="88"/>
        <end position="111"/>
    </location>
</feature>
<dbReference type="InterPro" id="IPR004151">
    <property type="entry name" value="7TM_GPCR_serpentine_rcpt_Sre"/>
</dbReference>
<dbReference type="InterPro" id="IPR052860">
    <property type="entry name" value="NRL-GPCR1"/>
</dbReference>
<dbReference type="Pfam" id="PF03125">
    <property type="entry name" value="Sre"/>
    <property type="match status" value="1"/>
</dbReference>
<evidence type="ECO:0000313" key="3">
    <source>
        <dbReference type="Proteomes" id="UP000035680"/>
    </source>
</evidence>
<dbReference type="AlphaFoldDB" id="A0A0K0F3M4"/>
<reference evidence="3" key="1">
    <citation type="submission" date="2014-07" db="EMBL/GenBank/DDBJ databases">
        <authorList>
            <person name="Martin A.A"/>
            <person name="De Silva N."/>
        </authorList>
    </citation>
    <scope>NUCLEOTIDE SEQUENCE</scope>
</reference>
<feature type="transmembrane region" description="Helical" evidence="2">
    <location>
        <begin position="152"/>
        <end position="171"/>
    </location>
</feature>
<feature type="transmembrane region" description="Helical" evidence="2">
    <location>
        <begin position="204"/>
        <end position="224"/>
    </location>
</feature>
<keyword evidence="2" id="KW-0812">Transmembrane</keyword>
<comment type="similarity">
    <text evidence="1">Belongs to the nematode receptor-like protein sre family.</text>
</comment>
<proteinExistence type="inferred from homology"/>